<protein>
    <recommendedName>
        <fullName evidence="2">YqaJ viral recombinase domain-containing protein</fullName>
    </recommendedName>
</protein>
<feature type="region of interest" description="Disordered" evidence="1">
    <location>
        <begin position="22"/>
        <end position="103"/>
    </location>
</feature>
<dbReference type="Pfam" id="PF09588">
    <property type="entry name" value="YqaJ"/>
    <property type="match status" value="1"/>
</dbReference>
<accession>A4S2I1</accession>
<dbReference type="RefSeq" id="XP_001419534.1">
    <property type="nucleotide sequence ID" value="XM_001419497.1"/>
</dbReference>
<dbReference type="InterPro" id="IPR011604">
    <property type="entry name" value="PDDEXK-like_dom_sf"/>
</dbReference>
<dbReference type="Proteomes" id="UP000001568">
    <property type="component" value="Chromosome 9"/>
</dbReference>
<dbReference type="SUPFAM" id="SSF52980">
    <property type="entry name" value="Restriction endonuclease-like"/>
    <property type="match status" value="1"/>
</dbReference>
<sequence length="343" mass="37432">MSASPASLVALARRVAQWRAVDDDARGGGVVARANPKASRRARQRREPNESHPKRKYTIEERLKHKGVDVERARMGGARDRDDAGGGAASSAAVSTSGDVPKGEDVCERVAELAFRQDAEGWPAQKTEAWAFARASALTASDVGRVLSGDGAKVLMRKQRTRAAEQALERDRATSALVREVTEAPVATGSSKKERKGKGGGTSPAIRHGNEFESEALAHYEAVLGTKCLEFGLKIHDVHYWLGASPDGVHPSGRIVEIKCPYSRPIIARRRAMEHYAQIQTLLEVFDLDYCDFVQYKPAGRGKGRSGDPDAPEFLCETIARDAEWWSTHFDELQTFAASLPSP</sequence>
<dbReference type="PANTHER" id="PTHR46609:SF6">
    <property type="entry name" value="EXONUCLEASE, PHAGE-TYPE_RECB, C-TERMINAL DOMAIN-CONTAINING PROTEIN-RELATED"/>
    <property type="match status" value="1"/>
</dbReference>
<dbReference type="InterPro" id="IPR051703">
    <property type="entry name" value="NF-kappa-B_Signaling_Reg"/>
</dbReference>
<name>A4S2I1_OSTLU</name>
<evidence type="ECO:0000313" key="4">
    <source>
        <dbReference type="Proteomes" id="UP000001568"/>
    </source>
</evidence>
<keyword evidence="4" id="KW-1185">Reference proteome</keyword>
<reference evidence="3 4" key="1">
    <citation type="journal article" date="2007" name="Proc. Natl. Acad. Sci. U.S.A.">
        <title>The tiny eukaryote Ostreococcus provides genomic insights into the paradox of plankton speciation.</title>
        <authorList>
            <person name="Palenik B."/>
            <person name="Grimwood J."/>
            <person name="Aerts A."/>
            <person name="Rouze P."/>
            <person name="Salamov A."/>
            <person name="Putnam N."/>
            <person name="Dupont C."/>
            <person name="Jorgensen R."/>
            <person name="Derelle E."/>
            <person name="Rombauts S."/>
            <person name="Zhou K."/>
            <person name="Otillar R."/>
            <person name="Merchant S.S."/>
            <person name="Podell S."/>
            <person name="Gaasterland T."/>
            <person name="Napoli C."/>
            <person name="Gendler K."/>
            <person name="Manuell A."/>
            <person name="Tai V."/>
            <person name="Vallon O."/>
            <person name="Piganeau G."/>
            <person name="Jancek S."/>
            <person name="Heijde M."/>
            <person name="Jabbari K."/>
            <person name="Bowler C."/>
            <person name="Lohr M."/>
            <person name="Robbens S."/>
            <person name="Werner G."/>
            <person name="Dubchak I."/>
            <person name="Pazour G.J."/>
            <person name="Ren Q."/>
            <person name="Paulsen I."/>
            <person name="Delwiche C."/>
            <person name="Schmutz J."/>
            <person name="Rokhsar D."/>
            <person name="Van de Peer Y."/>
            <person name="Moreau H."/>
            <person name="Grigoriev I.V."/>
        </authorList>
    </citation>
    <scope>NUCLEOTIDE SEQUENCE [LARGE SCALE GENOMIC DNA]</scope>
    <source>
        <strain evidence="3 4">CCE9901</strain>
    </source>
</reference>
<dbReference type="KEGG" id="olu:OSTLU_33460"/>
<feature type="region of interest" description="Disordered" evidence="1">
    <location>
        <begin position="180"/>
        <end position="207"/>
    </location>
</feature>
<gene>
    <name evidence="3" type="ORF">OSTLU_33460</name>
</gene>
<dbReference type="GeneID" id="5003653"/>
<dbReference type="OrthoDB" id="498277at2759"/>
<dbReference type="CDD" id="cd22343">
    <property type="entry name" value="PDDEXK_lambda_exonuclease-like"/>
    <property type="match status" value="1"/>
</dbReference>
<feature type="compositionally biased region" description="Basic and acidic residues" evidence="1">
    <location>
        <begin position="45"/>
        <end position="84"/>
    </location>
</feature>
<dbReference type="Gene3D" id="3.90.320.10">
    <property type="match status" value="1"/>
</dbReference>
<evidence type="ECO:0000256" key="1">
    <source>
        <dbReference type="SAM" id="MobiDB-lite"/>
    </source>
</evidence>
<dbReference type="STRING" id="436017.A4S2I1"/>
<evidence type="ECO:0000259" key="2">
    <source>
        <dbReference type="Pfam" id="PF09588"/>
    </source>
</evidence>
<organism evidence="3 4">
    <name type="scientific">Ostreococcus lucimarinus (strain CCE9901)</name>
    <dbReference type="NCBI Taxonomy" id="436017"/>
    <lineage>
        <taxon>Eukaryota</taxon>
        <taxon>Viridiplantae</taxon>
        <taxon>Chlorophyta</taxon>
        <taxon>Mamiellophyceae</taxon>
        <taxon>Mamiellales</taxon>
        <taxon>Bathycoccaceae</taxon>
        <taxon>Ostreococcus</taxon>
    </lineage>
</organism>
<dbReference type="OMA" id="CPYSRPI"/>
<dbReference type="AlphaFoldDB" id="A4S2I1"/>
<dbReference type="HOGENOM" id="CLU_809836_0_0_1"/>
<dbReference type="GO" id="GO:0006281">
    <property type="term" value="P:DNA repair"/>
    <property type="evidence" value="ECO:0007669"/>
    <property type="project" value="UniProtKB-ARBA"/>
</dbReference>
<proteinExistence type="predicted"/>
<dbReference type="Gramene" id="ABO97827">
    <property type="protein sequence ID" value="ABO97827"/>
    <property type="gene ID" value="OSTLU_33460"/>
</dbReference>
<dbReference type="InterPro" id="IPR019080">
    <property type="entry name" value="YqaJ_viral_recombinase"/>
</dbReference>
<feature type="domain" description="YqaJ viral recombinase" evidence="2">
    <location>
        <begin position="130"/>
        <end position="280"/>
    </location>
</feature>
<dbReference type="EMBL" id="CP000589">
    <property type="protein sequence ID" value="ABO97827.1"/>
    <property type="molecule type" value="Genomic_DNA"/>
</dbReference>
<dbReference type="InterPro" id="IPR011335">
    <property type="entry name" value="Restrct_endonuc-II-like"/>
</dbReference>
<evidence type="ECO:0000313" key="3">
    <source>
        <dbReference type="EMBL" id="ABO97827.1"/>
    </source>
</evidence>
<feature type="compositionally biased region" description="Low complexity" evidence="1">
    <location>
        <begin position="89"/>
        <end position="99"/>
    </location>
</feature>
<dbReference type="PANTHER" id="PTHR46609">
    <property type="entry name" value="EXONUCLEASE, PHAGE-TYPE/RECB, C-TERMINAL DOMAIN-CONTAINING PROTEIN"/>
    <property type="match status" value="1"/>
</dbReference>